<dbReference type="Pfam" id="PF06985">
    <property type="entry name" value="HET"/>
    <property type="match status" value="1"/>
</dbReference>
<evidence type="ECO:0000259" key="1">
    <source>
        <dbReference type="Pfam" id="PF06985"/>
    </source>
</evidence>
<sequence>MYLLRFGDDNDFSLVEYVGSSVPRYAALSHTWGSDDEEVTFQDIKSGTGKGKAGYRKIRFCGKQAASDGLQHFWVDTCCIDKTNSVELHEAINSMFRWYQNAEKCYVYLSDVSDGISNSDNEPSRGWKPAFRASRWFTRGWTLQELIAPPWVEFFSKEETCLGNKQSLEQTLHEITGIALNALRGPCLSQFSKDERLAWAAKRQTKREEDAAYCLLGIFGVFMPLMYGEGRKNALARLEKRFKK</sequence>
<evidence type="ECO:0000313" key="3">
    <source>
        <dbReference type="Proteomes" id="UP000799423"/>
    </source>
</evidence>
<proteinExistence type="predicted"/>
<reference evidence="2" key="1">
    <citation type="submission" date="2020-01" db="EMBL/GenBank/DDBJ databases">
        <authorList>
            <consortium name="DOE Joint Genome Institute"/>
            <person name="Haridas S."/>
            <person name="Albert R."/>
            <person name="Binder M."/>
            <person name="Bloem J."/>
            <person name="Labutti K."/>
            <person name="Salamov A."/>
            <person name="Andreopoulos B."/>
            <person name="Baker S.E."/>
            <person name="Barry K."/>
            <person name="Bills G."/>
            <person name="Bluhm B.H."/>
            <person name="Cannon C."/>
            <person name="Castanera R."/>
            <person name="Culley D.E."/>
            <person name="Daum C."/>
            <person name="Ezra D."/>
            <person name="Gonzalez J.B."/>
            <person name="Henrissat B."/>
            <person name="Kuo A."/>
            <person name="Liang C."/>
            <person name="Lipzen A."/>
            <person name="Lutzoni F."/>
            <person name="Magnuson J."/>
            <person name="Mondo S."/>
            <person name="Nolan M."/>
            <person name="Ohm R."/>
            <person name="Pangilinan J."/>
            <person name="Park H.-J."/>
            <person name="Ramirez L."/>
            <person name="Alfaro M."/>
            <person name="Sun H."/>
            <person name="Tritt A."/>
            <person name="Yoshinaga Y."/>
            <person name="Zwiers L.-H."/>
            <person name="Turgeon B.G."/>
            <person name="Goodwin S.B."/>
            <person name="Spatafora J.W."/>
            <person name="Crous P.W."/>
            <person name="Grigoriev I.V."/>
        </authorList>
    </citation>
    <scope>NUCLEOTIDE SEQUENCE</scope>
    <source>
        <strain evidence="2">IPT5</strain>
    </source>
</reference>
<protein>
    <submittedName>
        <fullName evidence="2">HET-domain-containing protein</fullName>
    </submittedName>
</protein>
<keyword evidence="3" id="KW-1185">Reference proteome</keyword>
<dbReference type="EMBL" id="MU006334">
    <property type="protein sequence ID" value="KAF2846575.1"/>
    <property type="molecule type" value="Genomic_DNA"/>
</dbReference>
<accession>A0A6A7AWP4</accession>
<feature type="domain" description="Heterokaryon incompatibility" evidence="1">
    <location>
        <begin position="25"/>
        <end position="114"/>
    </location>
</feature>
<dbReference type="AlphaFoldDB" id="A0A6A7AWP4"/>
<feature type="non-terminal residue" evidence="2">
    <location>
        <position position="244"/>
    </location>
</feature>
<dbReference type="OrthoDB" id="674604at2759"/>
<dbReference type="PANTHER" id="PTHR10622">
    <property type="entry name" value="HET DOMAIN-CONTAINING PROTEIN"/>
    <property type="match status" value="1"/>
</dbReference>
<dbReference type="Proteomes" id="UP000799423">
    <property type="component" value="Unassembled WGS sequence"/>
</dbReference>
<dbReference type="InterPro" id="IPR010730">
    <property type="entry name" value="HET"/>
</dbReference>
<name>A0A6A7AWP4_9PLEO</name>
<evidence type="ECO:0000313" key="2">
    <source>
        <dbReference type="EMBL" id="KAF2846575.1"/>
    </source>
</evidence>
<gene>
    <name evidence="2" type="ORF">T440DRAFT_380665</name>
</gene>
<organism evidence="2 3">
    <name type="scientific">Plenodomus tracheiphilus IPT5</name>
    <dbReference type="NCBI Taxonomy" id="1408161"/>
    <lineage>
        <taxon>Eukaryota</taxon>
        <taxon>Fungi</taxon>
        <taxon>Dikarya</taxon>
        <taxon>Ascomycota</taxon>
        <taxon>Pezizomycotina</taxon>
        <taxon>Dothideomycetes</taxon>
        <taxon>Pleosporomycetidae</taxon>
        <taxon>Pleosporales</taxon>
        <taxon>Pleosporineae</taxon>
        <taxon>Leptosphaeriaceae</taxon>
        <taxon>Plenodomus</taxon>
    </lineage>
</organism>
<dbReference type="PANTHER" id="PTHR10622:SF10">
    <property type="entry name" value="HET DOMAIN-CONTAINING PROTEIN"/>
    <property type="match status" value="1"/>
</dbReference>